<proteinExistence type="predicted"/>
<reference evidence="10" key="1">
    <citation type="submission" date="2017-08" db="EMBL/GenBank/DDBJ databases">
        <authorList>
            <person name="Varghese N."/>
            <person name="Submissions S."/>
        </authorList>
    </citation>
    <scope>NUCLEOTIDE SEQUENCE [LARGE SCALE GENOMIC DNA]</scope>
    <source>
        <strain evidence="10">JA276</strain>
    </source>
</reference>
<evidence type="ECO:0000313" key="10">
    <source>
        <dbReference type="Proteomes" id="UP000219111"/>
    </source>
</evidence>
<feature type="transmembrane region" description="Helical" evidence="6">
    <location>
        <begin position="453"/>
        <end position="479"/>
    </location>
</feature>
<accession>A0A285T1V6</accession>
<keyword evidence="10" id="KW-1185">Reference proteome</keyword>
<dbReference type="Pfam" id="PF13567">
    <property type="entry name" value="DUF4131"/>
    <property type="match status" value="1"/>
</dbReference>
<keyword evidence="5 6" id="KW-0472">Membrane</keyword>
<dbReference type="PANTHER" id="PTHR30619">
    <property type="entry name" value="DNA INTERNALIZATION/COMPETENCE PROTEIN COMEC/REC2"/>
    <property type="match status" value="1"/>
</dbReference>
<evidence type="ECO:0000313" key="9">
    <source>
        <dbReference type="EMBL" id="SOC14621.1"/>
    </source>
</evidence>
<feature type="transmembrane region" description="Helical" evidence="6">
    <location>
        <begin position="516"/>
        <end position="535"/>
    </location>
</feature>
<feature type="domain" description="DUF4131" evidence="8">
    <location>
        <begin position="64"/>
        <end position="217"/>
    </location>
</feature>
<keyword evidence="2" id="KW-1003">Cell membrane</keyword>
<name>A0A285T1V6_9RHOB</name>
<feature type="transmembrane region" description="Helical" evidence="6">
    <location>
        <begin position="419"/>
        <end position="441"/>
    </location>
</feature>
<feature type="transmembrane region" description="Helical" evidence="6">
    <location>
        <begin position="491"/>
        <end position="510"/>
    </location>
</feature>
<organism evidence="9 10">
    <name type="scientific">Rhodobacter maris</name>
    <dbReference type="NCBI Taxonomy" id="446682"/>
    <lineage>
        <taxon>Bacteria</taxon>
        <taxon>Pseudomonadati</taxon>
        <taxon>Pseudomonadota</taxon>
        <taxon>Alphaproteobacteria</taxon>
        <taxon>Rhodobacterales</taxon>
        <taxon>Rhodobacter group</taxon>
        <taxon>Rhodobacter</taxon>
    </lineage>
</organism>
<feature type="transmembrane region" description="Helical" evidence="6">
    <location>
        <begin position="63"/>
        <end position="80"/>
    </location>
</feature>
<comment type="subcellular location">
    <subcellularLocation>
        <location evidence="1">Cell membrane</location>
        <topology evidence="1">Multi-pass membrane protein</topology>
    </subcellularLocation>
</comment>
<dbReference type="EMBL" id="OBMT01000012">
    <property type="protein sequence ID" value="SOC14621.1"/>
    <property type="molecule type" value="Genomic_DNA"/>
</dbReference>
<dbReference type="InterPro" id="IPR052159">
    <property type="entry name" value="Competence_DNA_uptake"/>
</dbReference>
<evidence type="ECO:0000259" key="7">
    <source>
        <dbReference type="Pfam" id="PF03772"/>
    </source>
</evidence>
<dbReference type="InterPro" id="IPR025405">
    <property type="entry name" value="DUF4131"/>
</dbReference>
<feature type="transmembrane region" description="Helical" evidence="6">
    <location>
        <begin position="86"/>
        <end position="103"/>
    </location>
</feature>
<dbReference type="PANTHER" id="PTHR30619:SF1">
    <property type="entry name" value="RECOMBINATION PROTEIN 2"/>
    <property type="match status" value="1"/>
</dbReference>
<feature type="domain" description="ComEC/Rec2-related protein" evidence="7">
    <location>
        <begin position="258"/>
        <end position="531"/>
    </location>
</feature>
<protein>
    <submittedName>
        <fullName evidence="9">Competence protein ComEC</fullName>
    </submittedName>
</protein>
<dbReference type="Proteomes" id="UP000219111">
    <property type="component" value="Unassembled WGS sequence"/>
</dbReference>
<evidence type="ECO:0000256" key="3">
    <source>
        <dbReference type="ARBA" id="ARBA00022692"/>
    </source>
</evidence>
<gene>
    <name evidence="9" type="ORF">SAMN05877831_11251</name>
</gene>
<dbReference type="Pfam" id="PF03772">
    <property type="entry name" value="Competence"/>
    <property type="match status" value="1"/>
</dbReference>
<dbReference type="InterPro" id="IPR004477">
    <property type="entry name" value="ComEC_N"/>
</dbReference>
<evidence type="ECO:0000256" key="2">
    <source>
        <dbReference type="ARBA" id="ARBA00022475"/>
    </source>
</evidence>
<sequence>MQRIAGGSGFEAGPLARGLRMAGLSDPLGAVARAQLDWMLWAPLALGLGIGGYFTLPDEPTAGLRVLAGAVTLAAALVWARGAGPVRLPAALLIFVACGLLAADLRARTVAAPVLAHRYYGPVEGRILRIDRSARDVLRLTLDQVRLPGTPPARTPAKVRIALHGGGDALAPEPGLVVMTTAHLSPPNGPVEPGAWDFRRTAWFERLGAVGYTRAPVVVIAPPDPDDRALAAHRLRMQLSAAMQARIPGQAGAVSAALMTGDRSGIEEATNEEMRAANLYHIVSISGLHMGMLAGFVFAAIRHGFALIGWVALWWNTKKIAAIAALLASTAYLWISGADIATQRAWIMTSVMLSAVLLDRRALSLNTVALAALVLLALWPEALLGPGFQMSFAATVALILIAKPWPAWQKHIPVPLRPLAMLILTSLVAGVVTAPIAAAHFGRMSHYGLLANLLAVPMMGVVVMPAGVIAACLAPFGLAGPALWVMGKGTGWVLAVAAWVAGLDGAQSVLPAPPGWVLPTMALAAAVAVLARGGLRACAVIMLALSVAGWALAPRPALLIAPEGALVGLMTPSGRALSKAAPVYTAEGWLVADGDTATPEEAAERPGFVGPRGRRQAEWQGHALVHLTGKGAPAALPEACRASALVVIDKPAPVDFTGACTLYDSRSLARSGALAFDVAGRMRSVTTEAGNRLWTRPPQ</sequence>
<evidence type="ECO:0000259" key="8">
    <source>
        <dbReference type="Pfam" id="PF13567"/>
    </source>
</evidence>
<evidence type="ECO:0000256" key="6">
    <source>
        <dbReference type="SAM" id="Phobius"/>
    </source>
</evidence>
<keyword evidence="4 6" id="KW-1133">Transmembrane helix</keyword>
<dbReference type="AlphaFoldDB" id="A0A285T1V6"/>
<dbReference type="GO" id="GO:0005886">
    <property type="term" value="C:plasma membrane"/>
    <property type="evidence" value="ECO:0007669"/>
    <property type="project" value="UniProtKB-SubCell"/>
</dbReference>
<dbReference type="NCBIfam" id="TIGR00360">
    <property type="entry name" value="ComEC_N-term"/>
    <property type="match status" value="1"/>
</dbReference>
<evidence type="ECO:0000256" key="4">
    <source>
        <dbReference type="ARBA" id="ARBA00022989"/>
    </source>
</evidence>
<keyword evidence="3 6" id="KW-0812">Transmembrane</keyword>
<feature type="transmembrane region" description="Helical" evidence="6">
    <location>
        <begin position="320"/>
        <end position="341"/>
    </location>
</feature>
<evidence type="ECO:0000256" key="5">
    <source>
        <dbReference type="ARBA" id="ARBA00023136"/>
    </source>
</evidence>
<evidence type="ECO:0000256" key="1">
    <source>
        <dbReference type="ARBA" id="ARBA00004651"/>
    </source>
</evidence>
<feature type="transmembrane region" description="Helical" evidence="6">
    <location>
        <begin position="38"/>
        <end position="56"/>
    </location>
</feature>
<feature type="transmembrane region" description="Helical" evidence="6">
    <location>
        <begin position="362"/>
        <end position="380"/>
    </location>
</feature>